<feature type="domain" description="PNPLA" evidence="7">
    <location>
        <begin position="72"/>
        <end position="263"/>
    </location>
</feature>
<feature type="coiled-coil region" evidence="5">
    <location>
        <begin position="29"/>
        <end position="63"/>
    </location>
</feature>
<dbReference type="GO" id="GO:0016787">
    <property type="term" value="F:hydrolase activity"/>
    <property type="evidence" value="ECO:0007669"/>
    <property type="project" value="UniProtKB-UniRule"/>
</dbReference>
<keyword evidence="3 4" id="KW-0443">Lipid metabolism</keyword>
<feature type="active site" description="Nucleophile" evidence="4">
    <location>
        <position position="105"/>
    </location>
</feature>
<reference evidence="8" key="1">
    <citation type="journal article" date="2021" name="PeerJ">
        <title>Extensive microbial diversity within the chicken gut microbiome revealed by metagenomics and culture.</title>
        <authorList>
            <person name="Gilroy R."/>
            <person name="Ravi A."/>
            <person name="Getino M."/>
            <person name="Pursley I."/>
            <person name="Horton D.L."/>
            <person name="Alikhan N.F."/>
            <person name="Baker D."/>
            <person name="Gharbi K."/>
            <person name="Hall N."/>
            <person name="Watson M."/>
            <person name="Adriaenssens E.M."/>
            <person name="Foster-Nyarko E."/>
            <person name="Jarju S."/>
            <person name="Secka A."/>
            <person name="Antonio M."/>
            <person name="Oren A."/>
            <person name="Chaudhuri R.R."/>
            <person name="La Ragione R."/>
            <person name="Hildebrand F."/>
            <person name="Pallen M.J."/>
        </authorList>
    </citation>
    <scope>NUCLEOTIDE SEQUENCE</scope>
    <source>
        <strain evidence="8">A6-441</strain>
    </source>
</reference>
<comment type="caution">
    <text evidence="8">The sequence shown here is derived from an EMBL/GenBank/DDBJ whole genome shotgun (WGS) entry which is preliminary data.</text>
</comment>
<organism evidence="8 9">
    <name type="scientific">Candidatus Fusobacterium pullicola</name>
    <dbReference type="NCBI Taxonomy" id="2838601"/>
    <lineage>
        <taxon>Bacteria</taxon>
        <taxon>Fusobacteriati</taxon>
        <taxon>Fusobacteriota</taxon>
        <taxon>Fusobacteriia</taxon>
        <taxon>Fusobacteriales</taxon>
        <taxon>Fusobacteriaceae</taxon>
        <taxon>Fusobacterium</taxon>
    </lineage>
</organism>
<dbReference type="InterPro" id="IPR002641">
    <property type="entry name" value="PNPLA_dom"/>
</dbReference>
<keyword evidence="5" id="KW-0175">Coiled coil</keyword>
<feature type="short sequence motif" description="GXSXG" evidence="4">
    <location>
        <begin position="103"/>
        <end position="107"/>
    </location>
</feature>
<evidence type="ECO:0000256" key="4">
    <source>
        <dbReference type="PROSITE-ProRule" id="PRU01161"/>
    </source>
</evidence>
<reference evidence="8" key="2">
    <citation type="submission" date="2021-04" db="EMBL/GenBank/DDBJ databases">
        <authorList>
            <person name="Gilroy R."/>
        </authorList>
    </citation>
    <scope>NUCLEOTIDE SEQUENCE</scope>
    <source>
        <strain evidence="8">A6-441</strain>
    </source>
</reference>
<keyword evidence="1 4" id="KW-0378">Hydrolase</keyword>
<dbReference type="Gene3D" id="2.40.160.50">
    <property type="entry name" value="membrane protein fhac: a member of the omp85/tpsb transporter family"/>
    <property type="match status" value="1"/>
</dbReference>
<evidence type="ECO:0000313" key="8">
    <source>
        <dbReference type="EMBL" id="MBU3842185.1"/>
    </source>
</evidence>
<dbReference type="AlphaFoldDB" id="A0A9E2NX04"/>
<dbReference type="PROSITE" id="PS51635">
    <property type="entry name" value="PNPLA"/>
    <property type="match status" value="1"/>
</dbReference>
<evidence type="ECO:0000256" key="2">
    <source>
        <dbReference type="ARBA" id="ARBA00022963"/>
    </source>
</evidence>
<keyword evidence="2 4" id="KW-0442">Lipid degradation</keyword>
<evidence type="ECO:0000256" key="5">
    <source>
        <dbReference type="SAM" id="Coils"/>
    </source>
</evidence>
<feature type="chain" id="PRO_5038913931" evidence="6">
    <location>
        <begin position="24"/>
        <end position="769"/>
    </location>
</feature>
<dbReference type="PANTHER" id="PTHR14226:SF76">
    <property type="entry name" value="NTE FAMILY PROTEIN RSSA"/>
    <property type="match status" value="1"/>
</dbReference>
<dbReference type="Proteomes" id="UP000724657">
    <property type="component" value="Unassembled WGS sequence"/>
</dbReference>
<dbReference type="InterPro" id="IPR050301">
    <property type="entry name" value="NTE"/>
</dbReference>
<evidence type="ECO:0000256" key="3">
    <source>
        <dbReference type="ARBA" id="ARBA00023098"/>
    </source>
</evidence>
<comment type="caution">
    <text evidence="4">Lacks conserved residue(s) required for the propagation of feature annotation.</text>
</comment>
<dbReference type="Pfam" id="PF01734">
    <property type="entry name" value="Patatin"/>
    <property type="match status" value="1"/>
</dbReference>
<accession>A0A9E2NX04</accession>
<evidence type="ECO:0000256" key="1">
    <source>
        <dbReference type="ARBA" id="ARBA00022801"/>
    </source>
</evidence>
<evidence type="ECO:0000256" key="6">
    <source>
        <dbReference type="SAM" id="SignalP"/>
    </source>
</evidence>
<sequence length="769" mass="86766">MRKNRLLFLMVLPFLFIPSKSFGKTLNFTSKEDIEIKKLKKEIQLLENKISQLEEIKKNRLIKNKKNLKIGLALSGGGAKGLAHIGVLRVLEELGIRPDYIAGTSMGAVVGALYSAGYSLDQIESILTKNDWDSFINGSFIDDKVPLEKKVNNKKYMLSIRYDNKFNFSLPKGFGNNQMIYFELKKLLSNVDNINNFDELPIPMRIITTDLNTGEAVAMKEGDLAKVITASIAIPTVFDPVEIDGRLYIDGLVSRNFPVVDVIDMGADIVIGSDVGNEIKDKKDYNIISVLNQLVAIQSASSTSEQRELTSILITPDVLEYSATNLEKGKLFVEKGEEAARKQLPLLKDLPKVKRENYLTSSEKGSSKNIVIKNIEYKNSISEKNRSIINSILENILNREISAEELESSMMKVYGNDIINRIYYEIQDNTLVIDADINPNNSFGVSVNYLTGYGTTFDVGTTLTNFGKIGSNTLVDFQVGDYLGLNLKNFAYYGYSNKIGIFTNLGYNENPFFIYDGDKKISDSLVKSVDFEIGLLTQYNNQLIASYGIKNSYSKLLQETGSIYSEDIEYSKNYNGAFFRTTFDTLDSNTHANSGVKLDFEYSWEGSFDKSNSNFYGPLYSFDGYVPINKKFTFNYGLYGGVISGDGVTSIDKFIRLGGTKNNMHNKDFAFYGYRYQQKLVDEFLIGKLALIYKLDSNLYLSARWNIGTYSDLETESYPNSKKIWEDYSQGFDISITYESIFGPFEFSLARNNEKEKILSQISIGYIFE</sequence>
<dbReference type="GO" id="GO:0016042">
    <property type="term" value="P:lipid catabolic process"/>
    <property type="evidence" value="ECO:0007669"/>
    <property type="project" value="UniProtKB-UniRule"/>
</dbReference>
<keyword evidence="6" id="KW-0732">Signal</keyword>
<dbReference type="Gene3D" id="3.40.1090.10">
    <property type="entry name" value="Cytosolic phospholipase A2 catalytic domain"/>
    <property type="match status" value="2"/>
</dbReference>
<gene>
    <name evidence="8" type="ORF">IAA47_04265</name>
</gene>
<dbReference type="InterPro" id="IPR016035">
    <property type="entry name" value="Acyl_Trfase/lysoPLipase"/>
</dbReference>
<feature type="active site" description="Proton acceptor" evidence="4">
    <location>
        <position position="250"/>
    </location>
</feature>
<evidence type="ECO:0000259" key="7">
    <source>
        <dbReference type="PROSITE" id="PS51635"/>
    </source>
</evidence>
<protein>
    <submittedName>
        <fullName evidence="8">Patatin-like phospholipase family protein</fullName>
    </submittedName>
</protein>
<feature type="short sequence motif" description="GXGXXG" evidence="4">
    <location>
        <begin position="76"/>
        <end position="81"/>
    </location>
</feature>
<proteinExistence type="predicted"/>
<evidence type="ECO:0000313" key="9">
    <source>
        <dbReference type="Proteomes" id="UP000724657"/>
    </source>
</evidence>
<dbReference type="InterPro" id="IPR043864">
    <property type="entry name" value="Omp85-like_dom"/>
</dbReference>
<name>A0A9E2NX04_9FUSO</name>
<dbReference type="SUPFAM" id="SSF52151">
    <property type="entry name" value="FabD/lysophospholipase-like"/>
    <property type="match status" value="1"/>
</dbReference>
<dbReference type="CDD" id="cd07205">
    <property type="entry name" value="Pat_PNPLA6_PNPLA7_NTE1_like"/>
    <property type="match status" value="1"/>
</dbReference>
<dbReference type="EMBL" id="JAHLFN010000036">
    <property type="protein sequence ID" value="MBU3842185.1"/>
    <property type="molecule type" value="Genomic_DNA"/>
</dbReference>
<dbReference type="Pfam" id="PF19143">
    <property type="entry name" value="Omp85_2"/>
    <property type="match status" value="1"/>
</dbReference>
<dbReference type="PANTHER" id="PTHR14226">
    <property type="entry name" value="NEUROPATHY TARGET ESTERASE/SWISS CHEESE D.MELANOGASTER"/>
    <property type="match status" value="1"/>
</dbReference>
<feature type="signal peptide" evidence="6">
    <location>
        <begin position="1"/>
        <end position="23"/>
    </location>
</feature>